<dbReference type="OrthoDB" id="9806952at2"/>
<dbReference type="RefSeq" id="WP_116224032.1">
    <property type="nucleotide sequence ID" value="NZ_AP018437.1"/>
</dbReference>
<keyword evidence="5" id="KW-1185">Reference proteome</keyword>
<reference evidence="4 5" key="1">
    <citation type="submission" date="2018-08" db="EMBL/GenBank/DDBJ databases">
        <title>Genomic Encyclopedia of Type Strains, Phase IV (KMG-IV): sequencing the most valuable type-strain genomes for metagenomic binning, comparative biology and taxonomic classification.</title>
        <authorList>
            <person name="Goeker M."/>
        </authorList>
    </citation>
    <scope>NUCLEOTIDE SEQUENCE [LARGE SCALE GENOMIC DNA]</scope>
    <source>
        <strain evidence="4 5">DSM 23923</strain>
    </source>
</reference>
<comment type="caution">
    <text evidence="4">The sequence shown here is derived from an EMBL/GenBank/DDBJ whole genome shotgun (WGS) entry which is preliminary data.</text>
</comment>
<evidence type="ECO:0000256" key="1">
    <source>
        <dbReference type="SAM" id="MobiDB-lite"/>
    </source>
</evidence>
<dbReference type="Pfam" id="PF01966">
    <property type="entry name" value="HD"/>
    <property type="match status" value="1"/>
</dbReference>
<keyword evidence="2" id="KW-0812">Transmembrane</keyword>
<protein>
    <recommendedName>
        <fullName evidence="3">HD/PDEase domain-containing protein</fullName>
    </recommendedName>
</protein>
<dbReference type="InterPro" id="IPR011621">
    <property type="entry name" value="Metal-dep_PHydrolase_7TM_intra"/>
</dbReference>
<feature type="domain" description="HD/PDEase" evidence="3">
    <location>
        <begin position="475"/>
        <end position="634"/>
    </location>
</feature>
<feature type="transmembrane region" description="Helical" evidence="2">
    <location>
        <begin position="364"/>
        <end position="382"/>
    </location>
</feature>
<sequence>MLSNRIEAFLKQNKLTNTLSVIALAVVVFLILVLPISLRQETSLLNIGDVAFQDINAPRTFSYESEILTEEARDDAEKSVQPIYLAADPSITRKQVEKLRVVLNYISAVRSDSYSTLGQKISDTQKLSDLTISSEIAEAIFSLDDEKWADIQEESLYLLEEMMRNSIREDQIATMQRNVSTQISFDFSETEAGIINNIVTQMIVANSLYSNDATSEAIMNARENVKPVTQTYVAGETIVSSGEVIDILTWEALQELGYTEPRNKVLDYLSASLLTAVLMAFNMLYIRRIRQTTGKKIQDLAIIAITFLVFLFAAKLIIPNHTILPYMFPIAAFGLTVASLYDYETGLIFSITLSILAAYNESSTIDLAIYYLIPTAIAIFILGRGRRITIFFLAGLAIGFSGSALVIAYRLLNSYLDFSGVSSLIGASFINGFGSISLTLIFQYILSQITGKTTALQLMDLARPDHPLLQELLINAPGTYQHSLQVSNLAEQAAKVINCDALLTRVGALYHDVGKLKNPLFFIENQPTTQIDTHDKMNPAQASATIVRHVEDGLKLAMEYHLPPQIEAFIREHHATSLTRYQYNQALNESKDPDKVNAELFRYPGPNPNSKETALLMLADGCEARVRADSPKTVEEIRKIVDGAIDHYLSMGYLSHTELTLNDLRLVSLSFTKTLTNSYHQRVKYPERKEETEIKGPEKNDSPSS</sequence>
<evidence type="ECO:0000313" key="5">
    <source>
        <dbReference type="Proteomes" id="UP000256388"/>
    </source>
</evidence>
<feature type="transmembrane region" description="Helical" evidence="2">
    <location>
        <begin position="388"/>
        <end position="412"/>
    </location>
</feature>
<evidence type="ECO:0000256" key="2">
    <source>
        <dbReference type="SAM" id="Phobius"/>
    </source>
</evidence>
<evidence type="ECO:0000313" key="4">
    <source>
        <dbReference type="EMBL" id="REG10880.1"/>
    </source>
</evidence>
<dbReference type="NCBIfam" id="TIGR00277">
    <property type="entry name" value="HDIG"/>
    <property type="match status" value="1"/>
</dbReference>
<keyword evidence="2" id="KW-1133">Transmembrane helix</keyword>
<dbReference type="Gene3D" id="1.10.3210.10">
    <property type="entry name" value="Hypothetical protein af1432"/>
    <property type="match status" value="1"/>
</dbReference>
<proteinExistence type="predicted"/>
<keyword evidence="2" id="KW-0472">Membrane</keyword>
<feature type="transmembrane region" description="Helical" evidence="2">
    <location>
        <begin position="268"/>
        <end position="285"/>
    </location>
</feature>
<organism evidence="4 5">
    <name type="scientific">Pelolinea submarina</name>
    <dbReference type="NCBI Taxonomy" id="913107"/>
    <lineage>
        <taxon>Bacteria</taxon>
        <taxon>Bacillati</taxon>
        <taxon>Chloroflexota</taxon>
        <taxon>Anaerolineae</taxon>
        <taxon>Anaerolineales</taxon>
        <taxon>Anaerolineaceae</taxon>
        <taxon>Pelolinea</taxon>
    </lineage>
</organism>
<feature type="transmembrane region" description="Helical" evidence="2">
    <location>
        <begin position="424"/>
        <end position="446"/>
    </location>
</feature>
<dbReference type="SMART" id="SM00471">
    <property type="entry name" value="HDc"/>
    <property type="match status" value="1"/>
</dbReference>
<evidence type="ECO:0000259" key="3">
    <source>
        <dbReference type="SMART" id="SM00471"/>
    </source>
</evidence>
<dbReference type="InterPro" id="IPR052722">
    <property type="entry name" value="PgpH_phosphodiesterase"/>
</dbReference>
<dbReference type="Pfam" id="PF07698">
    <property type="entry name" value="7TM-7TMR_HD"/>
    <property type="match status" value="1"/>
</dbReference>
<dbReference type="CDD" id="cd00077">
    <property type="entry name" value="HDc"/>
    <property type="match status" value="1"/>
</dbReference>
<dbReference type="InterPro" id="IPR006674">
    <property type="entry name" value="HD_domain"/>
</dbReference>
<dbReference type="Proteomes" id="UP000256388">
    <property type="component" value="Unassembled WGS sequence"/>
</dbReference>
<dbReference type="PANTHER" id="PTHR36442:SF1">
    <property type="entry name" value="CYCLIC-DI-AMP PHOSPHODIESTERASE PGPH"/>
    <property type="match status" value="1"/>
</dbReference>
<feature type="transmembrane region" description="Helical" evidence="2">
    <location>
        <begin position="297"/>
        <end position="317"/>
    </location>
</feature>
<feature type="transmembrane region" description="Helical" evidence="2">
    <location>
        <begin position="21"/>
        <end position="38"/>
    </location>
</feature>
<dbReference type="Pfam" id="PF07697">
    <property type="entry name" value="7TMR-HDED"/>
    <property type="match status" value="1"/>
</dbReference>
<dbReference type="AlphaFoldDB" id="A0A347ZTB4"/>
<gene>
    <name evidence="4" type="ORF">DFR64_0748</name>
</gene>
<dbReference type="InterPro" id="IPR006675">
    <property type="entry name" value="HDIG_dom"/>
</dbReference>
<name>A0A347ZTB4_9CHLR</name>
<feature type="region of interest" description="Disordered" evidence="1">
    <location>
        <begin position="684"/>
        <end position="705"/>
    </location>
</feature>
<dbReference type="SUPFAM" id="SSF109604">
    <property type="entry name" value="HD-domain/PDEase-like"/>
    <property type="match status" value="1"/>
</dbReference>
<dbReference type="PANTHER" id="PTHR36442">
    <property type="entry name" value="CYCLIC-DI-AMP PHOSPHODIESTERASE PGPH"/>
    <property type="match status" value="1"/>
</dbReference>
<dbReference type="EMBL" id="QUMS01000001">
    <property type="protein sequence ID" value="REG10880.1"/>
    <property type="molecule type" value="Genomic_DNA"/>
</dbReference>
<accession>A0A347ZTB4</accession>
<dbReference type="InterPro" id="IPR011624">
    <property type="entry name" value="Metal-dep_PHydrolase_7TM_extra"/>
</dbReference>
<dbReference type="InterPro" id="IPR003607">
    <property type="entry name" value="HD/PDEase_dom"/>
</dbReference>